<gene>
    <name evidence="2" type="ORF">A4V02_01905</name>
</gene>
<proteinExistence type="predicted"/>
<protein>
    <submittedName>
        <fullName evidence="2">Transcriptional regulator</fullName>
    </submittedName>
</protein>
<dbReference type="SUPFAM" id="SSF47413">
    <property type="entry name" value="lambda repressor-like DNA-binding domains"/>
    <property type="match status" value="1"/>
</dbReference>
<dbReference type="Proteomes" id="UP000186351">
    <property type="component" value="Chromosome"/>
</dbReference>
<dbReference type="PROSITE" id="PS50943">
    <property type="entry name" value="HTH_CROC1"/>
    <property type="match status" value="1"/>
</dbReference>
<dbReference type="KEGG" id="pary:A4V02_01905"/>
<dbReference type="EMBL" id="CP015402">
    <property type="protein sequence ID" value="ANU62607.1"/>
    <property type="molecule type" value="Genomic_DNA"/>
</dbReference>
<dbReference type="InterPro" id="IPR010982">
    <property type="entry name" value="Lambda_DNA-bd_dom_sf"/>
</dbReference>
<organism evidence="2 3">
    <name type="scientific">Muribaculum intestinale</name>
    <dbReference type="NCBI Taxonomy" id="1796646"/>
    <lineage>
        <taxon>Bacteria</taxon>
        <taxon>Pseudomonadati</taxon>
        <taxon>Bacteroidota</taxon>
        <taxon>Bacteroidia</taxon>
        <taxon>Bacteroidales</taxon>
        <taxon>Muribaculaceae</taxon>
        <taxon>Muribaculum</taxon>
    </lineage>
</organism>
<dbReference type="GeneID" id="65535593"/>
<dbReference type="GO" id="GO:0003677">
    <property type="term" value="F:DNA binding"/>
    <property type="evidence" value="ECO:0007669"/>
    <property type="project" value="InterPro"/>
</dbReference>
<reference evidence="3" key="1">
    <citation type="submission" date="2016-04" db="EMBL/GenBank/DDBJ databases">
        <title>Complete Genome Sequences of Twelve Strains of a Stable Defined Moderately Diverse Mouse Microbiota 2 (sDMDMm2).</title>
        <authorList>
            <person name="Uchimura Y."/>
            <person name="Wyss M."/>
            <person name="Brugiroux S."/>
            <person name="Limenitakis J.P."/>
            <person name="Stecher B."/>
            <person name="McCoy K.D."/>
            <person name="Macpherson A.J."/>
        </authorList>
    </citation>
    <scope>NUCLEOTIDE SEQUENCE [LARGE SCALE GENOMIC DNA]</scope>
    <source>
        <strain evidence="3">YL27</strain>
    </source>
</reference>
<dbReference type="STRING" id="1796646.A4V02_01905"/>
<dbReference type="CDD" id="cd00093">
    <property type="entry name" value="HTH_XRE"/>
    <property type="match status" value="1"/>
</dbReference>
<evidence type="ECO:0000313" key="3">
    <source>
        <dbReference type="Proteomes" id="UP000186351"/>
    </source>
</evidence>
<dbReference type="Gene3D" id="1.10.260.40">
    <property type="entry name" value="lambda repressor-like DNA-binding domains"/>
    <property type="match status" value="1"/>
</dbReference>
<accession>A0A1B1S735</accession>
<dbReference type="OrthoDB" id="1071083at2"/>
<keyword evidence="3" id="KW-1185">Reference proteome</keyword>
<dbReference type="InterPro" id="IPR001387">
    <property type="entry name" value="Cro/C1-type_HTH"/>
</dbReference>
<evidence type="ECO:0000259" key="1">
    <source>
        <dbReference type="PROSITE" id="PS50943"/>
    </source>
</evidence>
<dbReference type="RefSeq" id="WP_068959993.1">
    <property type="nucleotide sequence ID" value="NZ_CAJTAP010000041.1"/>
</dbReference>
<dbReference type="Pfam" id="PF01381">
    <property type="entry name" value="HTH_3"/>
    <property type="match status" value="1"/>
</dbReference>
<dbReference type="AlphaFoldDB" id="A0A1B1S735"/>
<accession>A0A1Z2XEN6</accession>
<sequence>MLSVLDGFALPDAEDVARKMADDFRKRRVERGLTRETVAGKSGVALANITRFEQKGLISLKNLILLAISMDYLQDVRDIFAAPKYSTMEELTQIRKNTGKKKAYNRKTRTDEED</sequence>
<feature type="domain" description="HTH cro/C1-type" evidence="1">
    <location>
        <begin position="24"/>
        <end position="73"/>
    </location>
</feature>
<evidence type="ECO:0000313" key="2">
    <source>
        <dbReference type="EMBL" id="ANU62607.1"/>
    </source>
</evidence>
<name>A0A1B1S735_9BACT</name>